<protein>
    <recommendedName>
        <fullName evidence="3">GDYXXLXY protein</fullName>
    </recommendedName>
</protein>
<name>A0A4Q1K319_9FLAO</name>
<dbReference type="Proteomes" id="UP000290283">
    <property type="component" value="Unassembled WGS sequence"/>
</dbReference>
<dbReference type="RefSeq" id="WP_129435662.1">
    <property type="nucleotide sequence ID" value="NZ_SBKO01000002.1"/>
</dbReference>
<comment type="caution">
    <text evidence="1">The sequence shown here is derived from an EMBL/GenBank/DDBJ whole genome shotgun (WGS) entry which is preliminary data.</text>
</comment>
<gene>
    <name evidence="1" type="ORF">EQG63_07090</name>
</gene>
<organism evidence="1 2">
    <name type="scientific">Flavobacterium amnicola</name>
    <dbReference type="NCBI Taxonomy" id="2506422"/>
    <lineage>
        <taxon>Bacteria</taxon>
        <taxon>Pseudomonadati</taxon>
        <taxon>Bacteroidota</taxon>
        <taxon>Flavobacteriia</taxon>
        <taxon>Flavobacteriales</taxon>
        <taxon>Flavobacteriaceae</taxon>
        <taxon>Flavobacterium</taxon>
    </lineage>
</organism>
<proteinExistence type="predicted"/>
<sequence>MKNRNIILFAFLALVIAQLAVPVQMIFHNNDILSNGQLYKFKAQPIDPYDAFRGKYIHLNFEESTLYTKDSIVDSESYVAVLGTDKKGFAKITKLRRKPIKNETYINLKSLYSYRASETDKRFFVTLNFPFDRFYMNEYKAPKAEESYNSSVRDSSKNVYAVVAVKEGEAIIKDVMIDGIPIKDYVAKRK</sequence>
<evidence type="ECO:0008006" key="3">
    <source>
        <dbReference type="Google" id="ProtNLM"/>
    </source>
</evidence>
<keyword evidence="2" id="KW-1185">Reference proteome</keyword>
<dbReference type="InterPro" id="IPR025833">
    <property type="entry name" value="GDYXXLXY"/>
</dbReference>
<accession>A0A4Q1K319</accession>
<evidence type="ECO:0000313" key="1">
    <source>
        <dbReference type="EMBL" id="RXR19204.1"/>
    </source>
</evidence>
<dbReference type="EMBL" id="SBKO01000002">
    <property type="protein sequence ID" value="RXR19204.1"/>
    <property type="molecule type" value="Genomic_DNA"/>
</dbReference>
<dbReference type="AlphaFoldDB" id="A0A4Q1K319"/>
<dbReference type="Pfam" id="PF14345">
    <property type="entry name" value="GDYXXLXY"/>
    <property type="match status" value="1"/>
</dbReference>
<reference evidence="2" key="1">
    <citation type="submission" date="2019-01" db="EMBL/GenBank/DDBJ databases">
        <title>Cytophagaceae bacterium strain CAR-16.</title>
        <authorList>
            <person name="Chen W.-M."/>
        </authorList>
    </citation>
    <scope>NUCLEOTIDE SEQUENCE [LARGE SCALE GENOMIC DNA]</scope>
    <source>
        <strain evidence="2">LLJ-11</strain>
    </source>
</reference>
<evidence type="ECO:0000313" key="2">
    <source>
        <dbReference type="Proteomes" id="UP000290283"/>
    </source>
</evidence>
<dbReference type="OrthoDB" id="4868247at2"/>